<proteinExistence type="predicted"/>
<sequence>MPDVSVRTPHQAAEEVRGRLDAGLRRAEVSAESRVSSGVVEGVKVSRVRLTALTLEETQRLTLSIGGRVTRSREPLARVAAKELDAALLGISIRTSPSLVIVGTVKGRTANKVLPPSLSITNARRLANALDAGEEE</sequence>
<gene>
    <name evidence="1" type="ORF">MOV08_05335</name>
</gene>
<dbReference type="EMBL" id="CP095749">
    <property type="protein sequence ID" value="WEB38784.1"/>
    <property type="molecule type" value="Genomic_DNA"/>
</dbReference>
<name>A0ABY8A1G2_9ACTN</name>
<evidence type="ECO:0000313" key="2">
    <source>
        <dbReference type="Proteomes" id="UP001218629"/>
    </source>
</evidence>
<organism evidence="1 2">
    <name type="scientific">Streptomyces yunnanensis</name>
    <dbReference type="NCBI Taxonomy" id="156453"/>
    <lineage>
        <taxon>Bacteria</taxon>
        <taxon>Bacillati</taxon>
        <taxon>Actinomycetota</taxon>
        <taxon>Actinomycetes</taxon>
        <taxon>Kitasatosporales</taxon>
        <taxon>Streptomycetaceae</taxon>
        <taxon>Streptomyces</taxon>
    </lineage>
</organism>
<keyword evidence="2" id="KW-1185">Reference proteome</keyword>
<dbReference type="Proteomes" id="UP001218629">
    <property type="component" value="Chromosome"/>
</dbReference>
<accession>A0ABY8A1G2</accession>
<evidence type="ECO:0000313" key="1">
    <source>
        <dbReference type="EMBL" id="WEB38784.1"/>
    </source>
</evidence>
<reference evidence="1 2" key="1">
    <citation type="submission" date="2022-03" db="EMBL/GenBank/DDBJ databases">
        <title>Streptomyces yunnanensis P86,complete genome.</title>
        <authorList>
            <person name="Chen S."/>
            <person name="Zhang Q."/>
        </authorList>
    </citation>
    <scope>NUCLEOTIDE SEQUENCE [LARGE SCALE GENOMIC DNA]</scope>
    <source>
        <strain evidence="1 2">P86</strain>
    </source>
</reference>
<dbReference type="RefSeq" id="WP_275306541.1">
    <property type="nucleotide sequence ID" value="NZ_CP095749.1"/>
</dbReference>
<protein>
    <submittedName>
        <fullName evidence="1">Uncharacterized protein</fullName>
    </submittedName>
</protein>